<evidence type="ECO:0000256" key="3">
    <source>
        <dbReference type="ARBA" id="ARBA00022741"/>
    </source>
</evidence>
<dbReference type="Gene3D" id="3.40.50.12780">
    <property type="entry name" value="N-terminal domain of ligase-like"/>
    <property type="match status" value="1"/>
</dbReference>
<organism evidence="7 8">
    <name type="scientific">Chelatococcus reniformis</name>
    <dbReference type="NCBI Taxonomy" id="1494448"/>
    <lineage>
        <taxon>Bacteria</taxon>
        <taxon>Pseudomonadati</taxon>
        <taxon>Pseudomonadota</taxon>
        <taxon>Alphaproteobacteria</taxon>
        <taxon>Hyphomicrobiales</taxon>
        <taxon>Chelatococcaceae</taxon>
        <taxon>Chelatococcus</taxon>
    </lineage>
</organism>
<accession>A0A916ULU0</accession>
<dbReference type="PROSITE" id="PS00455">
    <property type="entry name" value="AMP_BINDING"/>
    <property type="match status" value="1"/>
</dbReference>
<comment type="similarity">
    <text evidence="1">Belongs to the ATP-dependent AMP-binding enzyme family.</text>
</comment>
<keyword evidence="3" id="KW-0547">Nucleotide-binding</keyword>
<evidence type="ECO:0000256" key="2">
    <source>
        <dbReference type="ARBA" id="ARBA00022598"/>
    </source>
</evidence>
<dbReference type="GO" id="GO:0006637">
    <property type="term" value="P:acyl-CoA metabolic process"/>
    <property type="evidence" value="ECO:0007669"/>
    <property type="project" value="TreeGrafter"/>
</dbReference>
<dbReference type="GO" id="GO:0005524">
    <property type="term" value="F:ATP binding"/>
    <property type="evidence" value="ECO:0007669"/>
    <property type="project" value="UniProtKB-KW"/>
</dbReference>
<dbReference type="InterPro" id="IPR000873">
    <property type="entry name" value="AMP-dep_synth/lig_dom"/>
</dbReference>
<comment type="caution">
    <text evidence="7">The sequence shown here is derived from an EMBL/GenBank/DDBJ whole genome shotgun (WGS) entry which is preliminary data.</text>
</comment>
<dbReference type="PANTHER" id="PTHR43605">
    <property type="entry name" value="ACYL-COENZYME A SYNTHETASE"/>
    <property type="match status" value="1"/>
</dbReference>
<dbReference type="GO" id="GO:0016405">
    <property type="term" value="F:CoA-ligase activity"/>
    <property type="evidence" value="ECO:0007669"/>
    <property type="project" value="UniProtKB-ARBA"/>
</dbReference>
<evidence type="ECO:0000313" key="7">
    <source>
        <dbReference type="EMBL" id="GGC77545.1"/>
    </source>
</evidence>
<dbReference type="GO" id="GO:0004321">
    <property type="term" value="F:fatty-acyl-CoA synthase activity"/>
    <property type="evidence" value="ECO:0007669"/>
    <property type="project" value="TreeGrafter"/>
</dbReference>
<dbReference type="InterPro" id="IPR020845">
    <property type="entry name" value="AMP-binding_CS"/>
</dbReference>
<dbReference type="EMBL" id="BMGG01000007">
    <property type="protein sequence ID" value="GGC77545.1"/>
    <property type="molecule type" value="Genomic_DNA"/>
</dbReference>
<keyword evidence="4" id="KW-0067">ATP-binding</keyword>
<feature type="domain" description="AMP-binding enzyme C-terminal" evidence="6">
    <location>
        <begin position="450"/>
        <end position="528"/>
    </location>
</feature>
<dbReference type="Proteomes" id="UP000637002">
    <property type="component" value="Unassembled WGS sequence"/>
</dbReference>
<dbReference type="AlphaFoldDB" id="A0A916ULU0"/>
<dbReference type="InterPro" id="IPR051087">
    <property type="entry name" value="Mitochondrial_ACSM"/>
</dbReference>
<evidence type="ECO:0000256" key="4">
    <source>
        <dbReference type="ARBA" id="ARBA00022840"/>
    </source>
</evidence>
<dbReference type="SUPFAM" id="SSF56801">
    <property type="entry name" value="Acetyl-CoA synthetase-like"/>
    <property type="match status" value="1"/>
</dbReference>
<dbReference type="PANTHER" id="PTHR43605:SF10">
    <property type="entry name" value="ACYL-COA SYNTHETASE MEDIUM CHAIN FAMILY MEMBER 3"/>
    <property type="match status" value="1"/>
</dbReference>
<reference evidence="7" key="1">
    <citation type="journal article" date="2014" name="Int. J. Syst. Evol. Microbiol.">
        <title>Complete genome sequence of Corynebacterium casei LMG S-19264T (=DSM 44701T), isolated from a smear-ripened cheese.</title>
        <authorList>
            <consortium name="US DOE Joint Genome Institute (JGI-PGF)"/>
            <person name="Walter F."/>
            <person name="Albersmeier A."/>
            <person name="Kalinowski J."/>
            <person name="Ruckert C."/>
        </authorList>
    </citation>
    <scope>NUCLEOTIDE SEQUENCE</scope>
    <source>
        <strain evidence="7">CGMCC 1.12919</strain>
    </source>
</reference>
<reference evidence="7" key="2">
    <citation type="submission" date="2020-09" db="EMBL/GenBank/DDBJ databases">
        <authorList>
            <person name="Sun Q."/>
            <person name="Zhou Y."/>
        </authorList>
    </citation>
    <scope>NUCLEOTIDE SEQUENCE</scope>
    <source>
        <strain evidence="7">CGMCC 1.12919</strain>
    </source>
</reference>
<protein>
    <submittedName>
        <fullName evidence="7">Acetyl-CoA synthetase</fullName>
    </submittedName>
</protein>
<evidence type="ECO:0000256" key="1">
    <source>
        <dbReference type="ARBA" id="ARBA00006432"/>
    </source>
</evidence>
<name>A0A916ULU0_9HYPH</name>
<dbReference type="InterPro" id="IPR042099">
    <property type="entry name" value="ANL_N_sf"/>
</dbReference>
<dbReference type="Pfam" id="PF00501">
    <property type="entry name" value="AMP-binding"/>
    <property type="match status" value="1"/>
</dbReference>
<gene>
    <name evidence="7" type="ORF">GCM10010994_39820</name>
</gene>
<dbReference type="InterPro" id="IPR025110">
    <property type="entry name" value="AMP-bd_C"/>
</dbReference>
<dbReference type="GO" id="GO:0015645">
    <property type="term" value="F:fatty acid ligase activity"/>
    <property type="evidence" value="ECO:0007669"/>
    <property type="project" value="TreeGrafter"/>
</dbReference>
<sequence length="543" mass="58737">MRLIESASSYDDIYGRFRWFVPEYYNIATDVCDRHAAGADGTALIADGPGGVQRFSFGQIQRLANRMAHVFLAAGAQRGDRVMILLGQDPLAAVAHVACWKAGLVSLPTSVLFGVDAVAYRLTDSGAIIALTDLENLPKLADARTQAGLPRTIFLVDGAVPGATSIEAAMARASEHFVTVTTRADEPAFLNYTSGTTGWPKGALHAHRTMLGHMPGAEFGFDFFPQPGDCMWSPADWSWLAGLMDVLMPAWFHGVPVVASRQKKFDPEEAFALMGRHGVRTALLTPTALKLMRQVPNGVARSGTKLRCVLSGGESVGAELLDWASRELRTQVNEAYGQTECNLVLGNCASVMPVKPGSLGRAVPGHVAAIVDDDGTPLPAGAVGNIALRRPDPVMLLEYWRKPDATRDKFAGDWLITGDLGHMDEDGYVWFQGRADDVITSSGYRIGPAEIEDAMTRHPAVVIAAAIGVPDPVRTETIKAFVVLKADTRASPGLADEIRAFVGERLARHECPRDIEFVDELPMTTNGKVIRRALREREAARRT</sequence>
<dbReference type="RefSeq" id="WP_188610920.1">
    <property type="nucleotide sequence ID" value="NZ_BMGG01000007.1"/>
</dbReference>
<proteinExistence type="inferred from homology"/>
<dbReference type="InterPro" id="IPR045851">
    <property type="entry name" value="AMP-bd_C_sf"/>
</dbReference>
<dbReference type="Pfam" id="PF13193">
    <property type="entry name" value="AMP-binding_C"/>
    <property type="match status" value="1"/>
</dbReference>
<dbReference type="GO" id="GO:0006633">
    <property type="term" value="P:fatty acid biosynthetic process"/>
    <property type="evidence" value="ECO:0007669"/>
    <property type="project" value="TreeGrafter"/>
</dbReference>
<keyword evidence="8" id="KW-1185">Reference proteome</keyword>
<evidence type="ECO:0000313" key="8">
    <source>
        <dbReference type="Proteomes" id="UP000637002"/>
    </source>
</evidence>
<dbReference type="Gene3D" id="3.30.300.30">
    <property type="match status" value="1"/>
</dbReference>
<evidence type="ECO:0000259" key="5">
    <source>
        <dbReference type="Pfam" id="PF00501"/>
    </source>
</evidence>
<keyword evidence="2" id="KW-0436">Ligase</keyword>
<evidence type="ECO:0000259" key="6">
    <source>
        <dbReference type="Pfam" id="PF13193"/>
    </source>
</evidence>
<feature type="domain" description="AMP-dependent synthetase/ligase" evidence="5">
    <location>
        <begin position="39"/>
        <end position="399"/>
    </location>
</feature>